<sequence>MSLLTKPVSAEHISVHNNRPLIQCNCCKRIEQAKQAVTKSAWLQAANHIGWRHVQSEAFDIDVVCPSCVSDFNNPVRKPMKPIKRVSA</sequence>
<evidence type="ECO:0000313" key="1">
    <source>
        <dbReference type="EMBL" id="AXR01602.1"/>
    </source>
</evidence>
<protein>
    <submittedName>
        <fullName evidence="1">Uncharacterized protein</fullName>
    </submittedName>
</protein>
<gene>
    <name evidence="1" type="ORF">D0511_05585</name>
</gene>
<reference evidence="1 2" key="1">
    <citation type="submission" date="2018-08" db="EMBL/GenBank/DDBJ databases">
        <title>Whole Genome Sequences of Two Pseudoalteromonas piscicida Strains, DE1-A and DE2-A, which Exhibit Strong Antibacterial Activity against Vibrio vulnificus.</title>
        <authorList>
            <person name="Richards G.P."/>
            <person name="Needleman D.S."/>
            <person name="Watson M.A."/>
            <person name="Polson S.W."/>
        </authorList>
    </citation>
    <scope>NUCLEOTIDE SEQUENCE [LARGE SCALE GENOMIC DNA]</scope>
    <source>
        <strain evidence="1 2">DE2-A</strain>
    </source>
</reference>
<dbReference type="KEGG" id="ppis:B1L02_12145"/>
<dbReference type="RefSeq" id="WP_088531225.1">
    <property type="nucleotide sequence ID" value="NZ_CP021646.1"/>
</dbReference>
<organism evidence="1 2">
    <name type="scientific">Pseudoalteromonas piscicida</name>
    <dbReference type="NCBI Taxonomy" id="43662"/>
    <lineage>
        <taxon>Bacteria</taxon>
        <taxon>Pseudomonadati</taxon>
        <taxon>Pseudomonadota</taxon>
        <taxon>Gammaproteobacteria</taxon>
        <taxon>Alteromonadales</taxon>
        <taxon>Pseudoalteromonadaceae</taxon>
        <taxon>Pseudoalteromonas</taxon>
    </lineage>
</organism>
<dbReference type="EMBL" id="CP031761">
    <property type="protein sequence ID" value="AXR01602.1"/>
    <property type="molecule type" value="Genomic_DNA"/>
</dbReference>
<proteinExistence type="predicted"/>
<name>A0AAD0RFG5_PSEO7</name>
<dbReference type="AlphaFoldDB" id="A0AAD0RFG5"/>
<accession>A0AAD0RFG5</accession>
<evidence type="ECO:0000313" key="2">
    <source>
        <dbReference type="Proteomes" id="UP000258102"/>
    </source>
</evidence>
<dbReference type="Proteomes" id="UP000258102">
    <property type="component" value="Chromosome 1"/>
</dbReference>